<organism evidence="8 9">
    <name type="scientific">Saponaria officinalis</name>
    <name type="common">Common soapwort</name>
    <name type="synonym">Lychnis saponaria</name>
    <dbReference type="NCBI Taxonomy" id="3572"/>
    <lineage>
        <taxon>Eukaryota</taxon>
        <taxon>Viridiplantae</taxon>
        <taxon>Streptophyta</taxon>
        <taxon>Embryophyta</taxon>
        <taxon>Tracheophyta</taxon>
        <taxon>Spermatophyta</taxon>
        <taxon>Magnoliopsida</taxon>
        <taxon>eudicotyledons</taxon>
        <taxon>Gunneridae</taxon>
        <taxon>Pentapetalae</taxon>
        <taxon>Caryophyllales</taxon>
        <taxon>Caryophyllaceae</taxon>
        <taxon>Caryophylleae</taxon>
        <taxon>Saponaria</taxon>
    </lineage>
</organism>
<evidence type="ECO:0000256" key="3">
    <source>
        <dbReference type="ARBA" id="ARBA00023125"/>
    </source>
</evidence>
<accession>A0AAW1K664</accession>
<feature type="compositionally biased region" description="Basic and acidic residues" evidence="6">
    <location>
        <begin position="156"/>
        <end position="168"/>
    </location>
</feature>
<dbReference type="CDD" id="cd11445">
    <property type="entry name" value="bHLH_AtPIF_like"/>
    <property type="match status" value="1"/>
</dbReference>
<feature type="region of interest" description="Disordered" evidence="6">
    <location>
        <begin position="132"/>
        <end position="168"/>
    </location>
</feature>
<evidence type="ECO:0000256" key="5">
    <source>
        <dbReference type="ARBA" id="ARBA00023242"/>
    </source>
</evidence>
<feature type="domain" description="BHLH" evidence="7">
    <location>
        <begin position="156"/>
        <end position="205"/>
    </location>
</feature>
<keyword evidence="5" id="KW-0539">Nucleus</keyword>
<feature type="compositionally biased region" description="Low complexity" evidence="6">
    <location>
        <begin position="10"/>
        <end position="19"/>
    </location>
</feature>
<dbReference type="InterPro" id="IPR031066">
    <property type="entry name" value="bHLH_ALC-like_plant"/>
</dbReference>
<dbReference type="InterPro" id="IPR036638">
    <property type="entry name" value="HLH_DNA-bd_sf"/>
</dbReference>
<dbReference type="FunFam" id="4.10.280.10:FF:000004">
    <property type="entry name" value="Basic helix-loop-helix transcription factor"/>
    <property type="match status" value="1"/>
</dbReference>
<dbReference type="AlphaFoldDB" id="A0AAW1K664"/>
<keyword evidence="4" id="KW-0804">Transcription</keyword>
<evidence type="ECO:0000256" key="2">
    <source>
        <dbReference type="ARBA" id="ARBA00023015"/>
    </source>
</evidence>
<keyword evidence="2" id="KW-0805">Transcription regulation</keyword>
<feature type="compositionally biased region" description="Polar residues" evidence="6">
    <location>
        <begin position="266"/>
        <end position="288"/>
    </location>
</feature>
<dbReference type="GO" id="GO:0005634">
    <property type="term" value="C:nucleus"/>
    <property type="evidence" value="ECO:0007669"/>
    <property type="project" value="UniProtKB-SubCell"/>
</dbReference>
<dbReference type="Gene3D" id="4.10.280.10">
    <property type="entry name" value="Helix-loop-helix DNA-binding domain"/>
    <property type="match status" value="1"/>
</dbReference>
<feature type="region of interest" description="Disordered" evidence="6">
    <location>
        <begin position="1"/>
        <end position="22"/>
    </location>
</feature>
<evidence type="ECO:0000256" key="6">
    <source>
        <dbReference type="SAM" id="MobiDB-lite"/>
    </source>
</evidence>
<comment type="caution">
    <text evidence="8">The sequence shown here is derived from an EMBL/GenBank/DDBJ whole genome shotgun (WGS) entry which is preliminary data.</text>
</comment>
<feature type="compositionally biased region" description="Basic and acidic residues" evidence="6">
    <location>
        <begin position="312"/>
        <end position="323"/>
    </location>
</feature>
<evidence type="ECO:0000259" key="7">
    <source>
        <dbReference type="PROSITE" id="PS50888"/>
    </source>
</evidence>
<feature type="compositionally biased region" description="Acidic residues" evidence="6">
    <location>
        <begin position="132"/>
        <end position="141"/>
    </location>
</feature>
<keyword evidence="9" id="KW-1185">Reference proteome</keyword>
<dbReference type="InterPro" id="IPR011598">
    <property type="entry name" value="bHLH_dom"/>
</dbReference>
<dbReference type="EMBL" id="JBDFQZ010000006">
    <property type="protein sequence ID" value="KAK9713545.1"/>
    <property type="molecule type" value="Genomic_DNA"/>
</dbReference>
<dbReference type="GO" id="GO:0003677">
    <property type="term" value="F:DNA binding"/>
    <property type="evidence" value="ECO:0007669"/>
    <property type="project" value="UniProtKB-KW"/>
</dbReference>
<dbReference type="InterPro" id="IPR047265">
    <property type="entry name" value="PIF1-like_bHLH"/>
</dbReference>
<dbReference type="Pfam" id="PF00010">
    <property type="entry name" value="HLH"/>
    <property type="match status" value="1"/>
</dbReference>
<dbReference type="SUPFAM" id="SSF47459">
    <property type="entry name" value="HLH, helix-loop-helix DNA-binding domain"/>
    <property type="match status" value="1"/>
</dbReference>
<feature type="region of interest" description="Disordered" evidence="6">
    <location>
        <begin position="266"/>
        <end position="323"/>
    </location>
</feature>
<name>A0AAW1K664_SAPOF</name>
<dbReference type="SMART" id="SM00353">
    <property type="entry name" value="HLH"/>
    <property type="match status" value="1"/>
</dbReference>
<reference evidence="8" key="1">
    <citation type="submission" date="2024-03" db="EMBL/GenBank/DDBJ databases">
        <title>WGS assembly of Saponaria officinalis var. Norfolk2.</title>
        <authorList>
            <person name="Jenkins J."/>
            <person name="Shu S."/>
            <person name="Grimwood J."/>
            <person name="Barry K."/>
            <person name="Goodstein D."/>
            <person name="Schmutz J."/>
            <person name="Leebens-Mack J."/>
            <person name="Osbourn A."/>
        </authorList>
    </citation>
    <scope>NUCLEOTIDE SEQUENCE [LARGE SCALE GENOMIC DNA]</scope>
    <source>
        <strain evidence="8">JIC</strain>
    </source>
</reference>
<evidence type="ECO:0000256" key="1">
    <source>
        <dbReference type="ARBA" id="ARBA00004123"/>
    </source>
</evidence>
<dbReference type="GO" id="GO:0046983">
    <property type="term" value="F:protein dimerization activity"/>
    <property type="evidence" value="ECO:0007669"/>
    <property type="project" value="InterPro"/>
</dbReference>
<evidence type="ECO:0000256" key="4">
    <source>
        <dbReference type="ARBA" id="ARBA00023163"/>
    </source>
</evidence>
<protein>
    <recommendedName>
        <fullName evidence="7">BHLH domain-containing protein</fullName>
    </recommendedName>
</protein>
<evidence type="ECO:0000313" key="9">
    <source>
        <dbReference type="Proteomes" id="UP001443914"/>
    </source>
</evidence>
<dbReference type="PANTHER" id="PTHR45855:SF6">
    <property type="entry name" value="TRANSCRIPTION FACTOR ALC"/>
    <property type="match status" value="1"/>
</dbReference>
<dbReference type="Proteomes" id="UP001443914">
    <property type="component" value="Unassembled WGS sequence"/>
</dbReference>
<comment type="subcellular location">
    <subcellularLocation>
        <location evidence="1">Nucleus</location>
    </subcellularLocation>
</comment>
<dbReference type="PANTHER" id="PTHR45855">
    <property type="entry name" value="TRANSCRIPTION FACTOR PIF1-RELATED"/>
    <property type="match status" value="1"/>
</dbReference>
<keyword evidence="3" id="KW-0238">DNA-binding</keyword>
<dbReference type="PROSITE" id="PS50888">
    <property type="entry name" value="BHLH"/>
    <property type="match status" value="1"/>
</dbReference>
<evidence type="ECO:0000313" key="8">
    <source>
        <dbReference type="EMBL" id="KAK9713545.1"/>
    </source>
</evidence>
<gene>
    <name evidence="8" type="ORF">RND81_06G034300</name>
</gene>
<sequence>MVFTDNFIIPTTTTTTSPPSHEPDDISAFLRHLLHRSTTTTTTTSSPSQPFLPTLPSISTLGTHAGDHNIPLPSFSSGSPGLFPRPNRHSLDHLNAVVLPSSSPLGYFPVSGGPHLSSNNEFTEDCDYESEEAAEVTAEEEEARRSMSRNQSKRTRAAEVHNLSEKRRRSRINEKMKALQNLIPNSNKTDKASMLDEAIEYLKQLQLQVQMLSMRNGLSLHPMCLPEEQGIMHATQLSGIGMHNLSNTNASFDQISMLPNASHSTFNLANRQPRSSTRPSLTSISNVISPVVPPFGPDSRVQPSFRPFQPEHPQRGCREQSLPREQLPIDKLEMKSLVTTTPLSFCAGNSSVERHHHSLEAPAQTKYGSEELLLENILGQDQSTSGILSGFHATSSSAGNDKLTIGRR</sequence>
<proteinExistence type="predicted"/>